<dbReference type="GO" id="GO:0016491">
    <property type="term" value="F:oxidoreductase activity"/>
    <property type="evidence" value="ECO:0007669"/>
    <property type="project" value="UniProtKB-KW"/>
</dbReference>
<protein>
    <submittedName>
        <fullName evidence="5">NAD(P)-binding protein</fullName>
    </submittedName>
</protein>
<dbReference type="PROSITE" id="PS00061">
    <property type="entry name" value="ADH_SHORT"/>
    <property type="match status" value="1"/>
</dbReference>
<dbReference type="InterPro" id="IPR002347">
    <property type="entry name" value="SDR_fam"/>
</dbReference>
<dbReference type="OrthoDB" id="1274115at2759"/>
<keyword evidence="3" id="KW-0560">Oxidoreductase</keyword>
<evidence type="ECO:0000256" key="1">
    <source>
        <dbReference type="ARBA" id="ARBA00006484"/>
    </source>
</evidence>
<comment type="similarity">
    <text evidence="1 4">Belongs to the short-chain dehydrogenases/reductases (SDR) family.</text>
</comment>
<dbReference type="PANTHER" id="PTHR43976:SF16">
    <property type="entry name" value="SHORT-CHAIN DEHYDROGENASE_REDUCTASE FAMILY PROTEIN"/>
    <property type="match status" value="1"/>
</dbReference>
<name>A0A8E2AKX5_9APHY</name>
<sequence>MAAPKVWLITGASTGFGRLMAELALEKGDTVIATLRRPEVLAELAAKYTSSQLLVLKLDVKRPDEVTAAFTQAQESFGRIDVVFNNAGYAAVSEVESAQGHEDVVRDMFEVNFWGAVHVTQSAVRYFREVNNPAGGRLLQMSSLAGIEGAPAAGFYCASKFALEGLSEALAKELHPSWNIKVTIIDPGPFRTTAHLNVIALPQHPAYVDTAAAAGRIYMRQDVADDARKAVLKLYELVDLPEPPLHLPIGKSAVESLRRKAADLSTDADAYASWSEGLELAE</sequence>
<dbReference type="Gene3D" id="3.40.50.720">
    <property type="entry name" value="NAD(P)-binding Rossmann-like Domain"/>
    <property type="match status" value="1"/>
</dbReference>
<dbReference type="Proteomes" id="UP000250043">
    <property type="component" value="Unassembled WGS sequence"/>
</dbReference>
<reference evidence="5 6" key="1">
    <citation type="submission" date="2016-07" db="EMBL/GenBank/DDBJ databases">
        <title>Draft genome of the white-rot fungus Obba rivulosa 3A-2.</title>
        <authorList>
            <consortium name="DOE Joint Genome Institute"/>
            <person name="Miettinen O."/>
            <person name="Riley R."/>
            <person name="Acob R."/>
            <person name="Barry K."/>
            <person name="Cullen D."/>
            <person name="De Vries R."/>
            <person name="Hainaut M."/>
            <person name="Hatakka A."/>
            <person name="Henrissat B."/>
            <person name="Hilden K."/>
            <person name="Kuo R."/>
            <person name="Labutti K."/>
            <person name="Lipzen A."/>
            <person name="Makela M.R."/>
            <person name="Sandor L."/>
            <person name="Spatafora J.W."/>
            <person name="Grigoriev I.V."/>
            <person name="Hibbett D.S."/>
        </authorList>
    </citation>
    <scope>NUCLEOTIDE SEQUENCE [LARGE SCALE GENOMIC DNA]</scope>
    <source>
        <strain evidence="5 6">3A-2</strain>
    </source>
</reference>
<dbReference type="PRINTS" id="PR00081">
    <property type="entry name" value="GDHRDH"/>
</dbReference>
<dbReference type="AlphaFoldDB" id="A0A8E2AKX5"/>
<dbReference type="PRINTS" id="PR00080">
    <property type="entry name" value="SDRFAMILY"/>
</dbReference>
<keyword evidence="2" id="KW-0521">NADP</keyword>
<evidence type="ECO:0000256" key="4">
    <source>
        <dbReference type="RuleBase" id="RU000363"/>
    </source>
</evidence>
<dbReference type="Pfam" id="PF00106">
    <property type="entry name" value="adh_short"/>
    <property type="match status" value="1"/>
</dbReference>
<evidence type="ECO:0000256" key="3">
    <source>
        <dbReference type="ARBA" id="ARBA00023002"/>
    </source>
</evidence>
<evidence type="ECO:0000256" key="2">
    <source>
        <dbReference type="ARBA" id="ARBA00022857"/>
    </source>
</evidence>
<evidence type="ECO:0000313" key="5">
    <source>
        <dbReference type="EMBL" id="OCH86491.1"/>
    </source>
</evidence>
<dbReference type="CDD" id="cd05374">
    <property type="entry name" value="17beta-HSD-like_SDR_c"/>
    <property type="match status" value="1"/>
</dbReference>
<dbReference type="PANTHER" id="PTHR43976">
    <property type="entry name" value="SHORT CHAIN DEHYDROGENASE"/>
    <property type="match status" value="1"/>
</dbReference>
<keyword evidence="6" id="KW-1185">Reference proteome</keyword>
<dbReference type="InterPro" id="IPR020904">
    <property type="entry name" value="Sc_DH/Rdtase_CS"/>
</dbReference>
<proteinExistence type="inferred from homology"/>
<dbReference type="EMBL" id="KV722525">
    <property type="protein sequence ID" value="OCH86491.1"/>
    <property type="molecule type" value="Genomic_DNA"/>
</dbReference>
<dbReference type="SUPFAM" id="SSF51735">
    <property type="entry name" value="NAD(P)-binding Rossmann-fold domains"/>
    <property type="match status" value="1"/>
</dbReference>
<dbReference type="InterPro" id="IPR036291">
    <property type="entry name" value="NAD(P)-bd_dom_sf"/>
</dbReference>
<dbReference type="InterPro" id="IPR051911">
    <property type="entry name" value="SDR_oxidoreductase"/>
</dbReference>
<accession>A0A8E2AKX5</accession>
<gene>
    <name evidence="5" type="ORF">OBBRIDRAFT_783114</name>
</gene>
<evidence type="ECO:0000313" key="6">
    <source>
        <dbReference type="Proteomes" id="UP000250043"/>
    </source>
</evidence>
<organism evidence="5 6">
    <name type="scientific">Obba rivulosa</name>
    <dbReference type="NCBI Taxonomy" id="1052685"/>
    <lineage>
        <taxon>Eukaryota</taxon>
        <taxon>Fungi</taxon>
        <taxon>Dikarya</taxon>
        <taxon>Basidiomycota</taxon>
        <taxon>Agaricomycotina</taxon>
        <taxon>Agaricomycetes</taxon>
        <taxon>Polyporales</taxon>
        <taxon>Gelatoporiaceae</taxon>
        <taxon>Obba</taxon>
    </lineage>
</organism>